<dbReference type="GO" id="GO:0016491">
    <property type="term" value="F:oxidoreductase activity"/>
    <property type="evidence" value="ECO:0007669"/>
    <property type="project" value="UniProtKB-KW"/>
</dbReference>
<proteinExistence type="inferred from homology"/>
<dbReference type="PANTHER" id="PTHR42973">
    <property type="entry name" value="BINDING OXIDOREDUCTASE, PUTATIVE (AFU_ORTHOLOGUE AFUA_1G17690)-RELATED"/>
    <property type="match status" value="1"/>
</dbReference>
<evidence type="ECO:0000313" key="7">
    <source>
        <dbReference type="Proteomes" id="UP000825890"/>
    </source>
</evidence>
<evidence type="ECO:0000256" key="4">
    <source>
        <dbReference type="ARBA" id="ARBA00023002"/>
    </source>
</evidence>
<evidence type="ECO:0000256" key="3">
    <source>
        <dbReference type="ARBA" id="ARBA00022827"/>
    </source>
</evidence>
<dbReference type="OrthoDB" id="415825at2759"/>
<feature type="domain" description="FAD-binding PCMH-type" evidence="5">
    <location>
        <begin position="1"/>
        <end position="170"/>
    </location>
</feature>
<dbReference type="InterPro" id="IPR016166">
    <property type="entry name" value="FAD-bd_PCMH"/>
</dbReference>
<keyword evidence="7" id="KW-1185">Reference proteome</keyword>
<dbReference type="AlphaFoldDB" id="A0A9P3FMU2"/>
<comment type="similarity">
    <text evidence="1">Belongs to the oxygen-dependent FAD-linked oxidoreductase family.</text>
</comment>
<keyword evidence="2" id="KW-0285">Flavoprotein</keyword>
<dbReference type="GO" id="GO:0071949">
    <property type="term" value="F:FAD binding"/>
    <property type="evidence" value="ECO:0007669"/>
    <property type="project" value="InterPro"/>
</dbReference>
<dbReference type="PROSITE" id="PS51387">
    <property type="entry name" value="FAD_PCMH"/>
    <property type="match status" value="1"/>
</dbReference>
<dbReference type="InterPro" id="IPR006094">
    <property type="entry name" value="Oxid_FAD_bind_N"/>
</dbReference>
<keyword evidence="3" id="KW-0274">FAD</keyword>
<dbReference type="InterPro" id="IPR050416">
    <property type="entry name" value="FAD-linked_Oxidoreductase"/>
</dbReference>
<keyword evidence="4" id="KW-0560">Oxidoreductase</keyword>
<dbReference type="GeneID" id="68298452"/>
<evidence type="ECO:0000256" key="1">
    <source>
        <dbReference type="ARBA" id="ARBA00005466"/>
    </source>
</evidence>
<dbReference type="InterPro" id="IPR036318">
    <property type="entry name" value="FAD-bd_PCMH-like_sf"/>
</dbReference>
<dbReference type="Gene3D" id="3.40.462.20">
    <property type="match status" value="1"/>
</dbReference>
<dbReference type="Proteomes" id="UP000825890">
    <property type="component" value="Unassembled WGS sequence"/>
</dbReference>
<evidence type="ECO:0000259" key="5">
    <source>
        <dbReference type="PROSITE" id="PS51387"/>
    </source>
</evidence>
<reference evidence="6 7" key="1">
    <citation type="submission" date="2021-01" db="EMBL/GenBank/DDBJ databases">
        <title>Cercospora kikuchii MAFF 305040 whole genome shotgun sequence.</title>
        <authorList>
            <person name="Kashiwa T."/>
            <person name="Suzuki T."/>
        </authorList>
    </citation>
    <scope>NUCLEOTIDE SEQUENCE [LARGE SCALE GENOMIC DNA]</scope>
    <source>
        <strain evidence="6 7">MAFF 305040</strain>
    </source>
</reference>
<protein>
    <recommendedName>
        <fullName evidence="5">FAD-binding PCMH-type domain-containing protein</fullName>
    </recommendedName>
</protein>
<dbReference type="PANTHER" id="PTHR42973:SF7">
    <property type="entry name" value="FAD-BINDING PCMH-TYPE DOMAIN-CONTAINING PROTEIN"/>
    <property type="match status" value="1"/>
</dbReference>
<dbReference type="InterPro" id="IPR016169">
    <property type="entry name" value="FAD-bd_PCMH_sub2"/>
</dbReference>
<organism evidence="6 7">
    <name type="scientific">Cercospora kikuchii</name>
    <dbReference type="NCBI Taxonomy" id="84275"/>
    <lineage>
        <taxon>Eukaryota</taxon>
        <taxon>Fungi</taxon>
        <taxon>Dikarya</taxon>
        <taxon>Ascomycota</taxon>
        <taxon>Pezizomycotina</taxon>
        <taxon>Dothideomycetes</taxon>
        <taxon>Dothideomycetidae</taxon>
        <taxon>Mycosphaerellales</taxon>
        <taxon>Mycosphaerellaceae</taxon>
        <taxon>Cercospora</taxon>
    </lineage>
</organism>
<comment type="caution">
    <text evidence="6">The sequence shown here is derived from an EMBL/GenBank/DDBJ whole genome shotgun (WGS) entry which is preliminary data.</text>
</comment>
<dbReference type="Pfam" id="PF01565">
    <property type="entry name" value="FAD_binding_4"/>
    <property type="match status" value="1"/>
</dbReference>
<dbReference type="RefSeq" id="XP_044664346.1">
    <property type="nucleotide sequence ID" value="XM_044808411.1"/>
</dbReference>
<accession>A0A9P3FMU2</accession>
<name>A0A9P3FMU2_9PEZI</name>
<gene>
    <name evidence="6" type="ORF">CKM354_001287700</name>
</gene>
<dbReference type="SUPFAM" id="SSF56176">
    <property type="entry name" value="FAD-binding/transporter-associated domain-like"/>
    <property type="match status" value="1"/>
</dbReference>
<dbReference type="EMBL" id="BOLY01000009">
    <property type="protein sequence ID" value="GIZ49859.1"/>
    <property type="molecule type" value="Genomic_DNA"/>
</dbReference>
<evidence type="ECO:0000256" key="2">
    <source>
        <dbReference type="ARBA" id="ARBA00022630"/>
    </source>
</evidence>
<evidence type="ECO:0000313" key="6">
    <source>
        <dbReference type="EMBL" id="GIZ49859.1"/>
    </source>
</evidence>
<dbReference type="Gene3D" id="3.30.465.10">
    <property type="match status" value="1"/>
</dbReference>
<sequence>MGDIVPDPQQYRAVTKAIQQAREHKLKVLVAGGGTATFVPITGNTLYLSMERFKHIKLDESTQTVDIGGGVLAGQLIQYLANRGYYTVYPESNAVGMTGFVLGGGGHYFIGLLGLASDNIVSFRLITAEGKPIEASQTSTGGKAALFQVLRGAGFGYGVITSLRMKVYPLSTLQLAHHQVVTRRLVFDGSSIRVAAQAFASVRRPPARLRISLHMTRAPTDVPGPGQALLILDAMYTGSEVEAHDAFAPLRRDDIAREALSTKEFAQSLDKINKAAEPGDTRGNFKDLSMVAMKELSIEAIQEAYARWFALTENLEHAKRSFVTISRFDTTLSEQVGAVDAFCNKTLCNSTRDRYTACVIGTWFTKPELRHTVEAYAAYIRDALTKDDERPQRTTVNYMRPHTSLRELFSNEQVAELQIVKEVWDPEDLFWCPWLRGT</sequence>